<reference evidence="2 3" key="1">
    <citation type="submission" date="2022-11" db="EMBL/GenBank/DDBJ databases">
        <title>The characterization of three novel Bacteroidetes species and genomic analysis of their roles in tidal elemental geochemical cycles.</title>
        <authorList>
            <person name="Ma K."/>
        </authorList>
    </citation>
    <scope>NUCLEOTIDE SEQUENCE [LARGE SCALE GENOMIC DNA]</scope>
    <source>
        <strain evidence="2 3">M17</strain>
    </source>
</reference>
<name>A0ABT3RRP0_9BACT</name>
<feature type="chain" id="PRO_5047215731" evidence="1">
    <location>
        <begin position="20"/>
        <end position="152"/>
    </location>
</feature>
<gene>
    <name evidence="2" type="ORF">OO013_11295</name>
</gene>
<keyword evidence="3" id="KW-1185">Reference proteome</keyword>
<protein>
    <submittedName>
        <fullName evidence="2">Uncharacterized protein</fullName>
    </submittedName>
</protein>
<evidence type="ECO:0000313" key="2">
    <source>
        <dbReference type="EMBL" id="MCX2744455.1"/>
    </source>
</evidence>
<evidence type="ECO:0000313" key="3">
    <source>
        <dbReference type="Proteomes" id="UP001209885"/>
    </source>
</evidence>
<comment type="caution">
    <text evidence="2">The sequence shown here is derived from an EMBL/GenBank/DDBJ whole genome shotgun (WGS) entry which is preliminary data.</text>
</comment>
<dbReference type="Proteomes" id="UP001209885">
    <property type="component" value="Unassembled WGS sequence"/>
</dbReference>
<accession>A0ABT3RRP0</accession>
<organism evidence="2 3">
    <name type="scientific">Mangrovivirga halotolerans</name>
    <dbReference type="NCBI Taxonomy" id="2993936"/>
    <lineage>
        <taxon>Bacteria</taxon>
        <taxon>Pseudomonadati</taxon>
        <taxon>Bacteroidota</taxon>
        <taxon>Cytophagia</taxon>
        <taxon>Cytophagales</taxon>
        <taxon>Mangrovivirgaceae</taxon>
        <taxon>Mangrovivirga</taxon>
    </lineage>
</organism>
<proteinExistence type="predicted"/>
<dbReference type="EMBL" id="JAPFQN010000006">
    <property type="protein sequence ID" value="MCX2744455.1"/>
    <property type="molecule type" value="Genomic_DNA"/>
</dbReference>
<evidence type="ECO:0000256" key="1">
    <source>
        <dbReference type="SAM" id="SignalP"/>
    </source>
</evidence>
<dbReference type="RefSeq" id="WP_266056917.1">
    <property type="nucleotide sequence ID" value="NZ_JAPFQN010000006.1"/>
</dbReference>
<feature type="signal peptide" evidence="1">
    <location>
        <begin position="1"/>
        <end position="19"/>
    </location>
</feature>
<sequence length="152" mass="17523">MKNILILFSVICLSSTIQAQSEAEILMDMFELEKKTAIAEFMGLSEGRAVHFWEIYNDYESKRKKISKERVDLIKDYAANYSSLTDEKIDKMVNEMISIQEDELALRVKYYKKIKKELGGTVAGKFFQAEDAINTMVKASIYDDLPMLPDKK</sequence>
<keyword evidence="1" id="KW-0732">Signal</keyword>